<dbReference type="Proteomes" id="UP000291562">
    <property type="component" value="Chromosome"/>
</dbReference>
<dbReference type="GO" id="GO:0046872">
    <property type="term" value="F:metal ion binding"/>
    <property type="evidence" value="ECO:0007669"/>
    <property type="project" value="UniProtKB-KW"/>
</dbReference>
<dbReference type="InterPro" id="IPR050499">
    <property type="entry name" value="PEP-utilizing_PTS_enzyme"/>
</dbReference>
<dbReference type="InterPro" id="IPR040442">
    <property type="entry name" value="Pyrv_kinase-like_dom_sf"/>
</dbReference>
<name>A0A411HPX0_9GAMM</name>
<dbReference type="Pfam" id="PF00391">
    <property type="entry name" value="PEP-utilizers"/>
    <property type="match status" value="1"/>
</dbReference>
<feature type="domain" description="PEP-utilising enzyme C-terminal" evidence="23">
    <location>
        <begin position="260"/>
        <end position="546"/>
    </location>
</feature>
<feature type="binding site" evidence="20">
    <location>
        <position position="437"/>
    </location>
    <ligand>
        <name>Mg(2+)</name>
        <dbReference type="ChEBI" id="CHEBI:18420"/>
    </ligand>
</feature>
<dbReference type="InterPro" id="IPR015813">
    <property type="entry name" value="Pyrv/PenolPyrv_kinase-like_dom"/>
</dbReference>
<dbReference type="GO" id="GO:0005737">
    <property type="term" value="C:cytoplasm"/>
    <property type="evidence" value="ECO:0007669"/>
    <property type="project" value="UniProtKB-SubCell"/>
</dbReference>
<gene>
    <name evidence="25" type="primary">ptsP</name>
    <name evidence="25" type="ORF">ELE36_04190</name>
</gene>
<dbReference type="EMBL" id="CP035704">
    <property type="protein sequence ID" value="QBB72551.1"/>
    <property type="molecule type" value="Genomic_DNA"/>
</dbReference>
<feature type="binding site" evidence="19">
    <location>
        <begin position="460"/>
        <end position="461"/>
    </location>
    <ligand>
        <name>phosphoenolpyruvate</name>
        <dbReference type="ChEBI" id="CHEBI:58702"/>
    </ligand>
</feature>
<evidence type="ECO:0000256" key="8">
    <source>
        <dbReference type="ARBA" id="ARBA00022448"/>
    </source>
</evidence>
<feature type="active site" description="Tele-phosphohistidine intermediate" evidence="18">
    <location>
        <position position="194"/>
    </location>
</feature>
<comment type="cofactor">
    <cofactor evidence="2 17 20">
        <name>Mg(2+)</name>
        <dbReference type="ChEBI" id="CHEBI:18420"/>
    </cofactor>
</comment>
<dbReference type="Gene3D" id="1.10.274.10">
    <property type="entry name" value="PtsI, HPr-binding domain"/>
    <property type="match status" value="1"/>
</dbReference>
<accession>A0A411HPX0</accession>
<dbReference type="InterPro" id="IPR024692">
    <property type="entry name" value="PTS_EI"/>
</dbReference>
<evidence type="ECO:0000256" key="16">
    <source>
        <dbReference type="ARBA" id="ARBA00033235"/>
    </source>
</evidence>
<evidence type="ECO:0000256" key="7">
    <source>
        <dbReference type="ARBA" id="ARBA00016544"/>
    </source>
</evidence>
<evidence type="ECO:0000256" key="11">
    <source>
        <dbReference type="ARBA" id="ARBA00022679"/>
    </source>
</evidence>
<dbReference type="Gene3D" id="3.20.20.60">
    <property type="entry name" value="Phosphoenolpyruvate-binding domains"/>
    <property type="match status" value="1"/>
</dbReference>
<dbReference type="AlphaFoldDB" id="A0A411HPX0"/>
<evidence type="ECO:0000256" key="17">
    <source>
        <dbReference type="PIRNR" id="PIRNR000732"/>
    </source>
</evidence>
<evidence type="ECO:0000313" key="25">
    <source>
        <dbReference type="EMBL" id="QBB72551.1"/>
    </source>
</evidence>
<dbReference type="InterPro" id="IPR036618">
    <property type="entry name" value="PtsI_HPr-bd_sf"/>
</dbReference>
<keyword evidence="11 17" id="KW-0808">Transferase</keyword>
<evidence type="ECO:0000256" key="3">
    <source>
        <dbReference type="ARBA" id="ARBA00002728"/>
    </source>
</evidence>
<evidence type="ECO:0000256" key="10">
    <source>
        <dbReference type="ARBA" id="ARBA00022597"/>
    </source>
</evidence>
<feature type="coiled-coil region" evidence="21">
    <location>
        <begin position="36"/>
        <end position="63"/>
    </location>
</feature>
<evidence type="ECO:0000256" key="18">
    <source>
        <dbReference type="PIRSR" id="PIRSR000732-1"/>
    </source>
</evidence>
<keyword evidence="10 17" id="KW-0762">Sugar transport</keyword>
<evidence type="ECO:0000256" key="15">
    <source>
        <dbReference type="ARBA" id="ARBA00022842"/>
    </source>
</evidence>
<evidence type="ECO:0000256" key="14">
    <source>
        <dbReference type="ARBA" id="ARBA00022777"/>
    </source>
</evidence>
<feature type="domain" description="PEP-utilising enzyme mobile" evidence="22">
    <location>
        <begin position="160"/>
        <end position="230"/>
    </location>
</feature>
<feature type="active site" description="Proton donor" evidence="18">
    <location>
        <position position="508"/>
    </location>
</feature>
<keyword evidence="13 17" id="KW-0479">Metal-binding</keyword>
<proteinExistence type="inferred from homology"/>
<keyword evidence="21" id="KW-0175">Coiled coil</keyword>
<reference evidence="25 26" key="1">
    <citation type="submission" date="2019-01" db="EMBL/GenBank/DDBJ databases">
        <title>Pseudolysobacter antarctica gen. nov., sp. nov., isolated from Fildes Peninsula, Antarctica.</title>
        <authorList>
            <person name="Wei Z."/>
            <person name="Peng F."/>
        </authorList>
    </citation>
    <scope>NUCLEOTIDE SEQUENCE [LARGE SCALE GENOMIC DNA]</scope>
    <source>
        <strain evidence="25 26">AQ6-296</strain>
    </source>
</reference>
<dbReference type="InterPro" id="IPR023151">
    <property type="entry name" value="PEP_util_CS"/>
</dbReference>
<sequence length="576" mass="63196">MRFILQGHGAARGMALGRARLVHPSKIVVDERPLAHDEVEREIRHLENALNLAREELTAMRDKLHGALAREVGEFLDAHGLILEDPELITGLFDLIRHGKYRASAALKFQRDRLVAVFDSMDDPYMRSRREDVDHVIGRVQEALGRNTSAAERQIAARVGEILIGDSVAPADMAHLSEHGVLGIITTGGSTLSHSAILARSLHVPMVVGARDALASVHEDDLVLMDGERGFVVVHPTAHDLARYRQHQRDSAREARALLRLKNAATVTRDGAEIRLFANAEMPADVTNARAWGADGIGLYRTEFLFLQRKELPSEDEQFTAYRDLVLGMGGLPSTLRTLDLGADKADSSGLTLDYEPNPALGLRGVRLSLRYPQLFATQLRAMLRASAYGPIRILVPMVSAFEEIVAVRTLLDRCAAELRSEGVAIADHFEFGAMIEVPAAAIMLPLMINQLDFVAIGTNDLVQYTVAADRGNDALGTLYDPLHPAVLRLIRLTIVTGKRARKPVSLCGEMAGDTRYTALLLALGLTDFSMHPGTLLEVRQSIAECDLTSLRKKSVLLLRARTRAEIDTALAAMQE</sequence>
<feature type="binding site" evidence="19">
    <location>
        <position position="471"/>
    </location>
    <ligand>
        <name>phosphoenolpyruvate</name>
        <dbReference type="ChEBI" id="CHEBI:58702"/>
    </ligand>
</feature>
<evidence type="ECO:0000256" key="2">
    <source>
        <dbReference type="ARBA" id="ARBA00001946"/>
    </source>
</evidence>
<dbReference type="NCBIfam" id="TIGR01417">
    <property type="entry name" value="PTS_I_fam"/>
    <property type="match status" value="1"/>
</dbReference>
<dbReference type="Pfam" id="PF02896">
    <property type="entry name" value="PEP-utilizers_C"/>
    <property type="match status" value="1"/>
</dbReference>
<feature type="binding site" evidence="19">
    <location>
        <position position="337"/>
    </location>
    <ligand>
        <name>phosphoenolpyruvate</name>
        <dbReference type="ChEBI" id="CHEBI:58702"/>
    </ligand>
</feature>
<evidence type="ECO:0000256" key="21">
    <source>
        <dbReference type="SAM" id="Coils"/>
    </source>
</evidence>
<keyword evidence="9 17" id="KW-0963">Cytoplasm</keyword>
<evidence type="ECO:0000259" key="24">
    <source>
        <dbReference type="Pfam" id="PF05524"/>
    </source>
</evidence>
<keyword evidence="26" id="KW-1185">Reference proteome</keyword>
<evidence type="ECO:0000256" key="20">
    <source>
        <dbReference type="PIRSR" id="PIRSR000732-3"/>
    </source>
</evidence>
<keyword evidence="8 17" id="KW-0813">Transport</keyword>
<evidence type="ECO:0000256" key="9">
    <source>
        <dbReference type="ARBA" id="ARBA00022490"/>
    </source>
</evidence>
<dbReference type="InterPro" id="IPR036637">
    <property type="entry name" value="Phosphohistidine_dom_sf"/>
</dbReference>
<organism evidence="25 26">
    <name type="scientific">Pseudolysobacter antarcticus</name>
    <dbReference type="NCBI Taxonomy" id="2511995"/>
    <lineage>
        <taxon>Bacteria</taxon>
        <taxon>Pseudomonadati</taxon>
        <taxon>Pseudomonadota</taxon>
        <taxon>Gammaproteobacteria</taxon>
        <taxon>Lysobacterales</taxon>
        <taxon>Rhodanobacteraceae</taxon>
        <taxon>Pseudolysobacter</taxon>
    </lineage>
</organism>
<dbReference type="InterPro" id="IPR008731">
    <property type="entry name" value="PTS_EIN"/>
</dbReference>
<dbReference type="InterPro" id="IPR000121">
    <property type="entry name" value="PEP_util_C"/>
</dbReference>
<dbReference type="KEGG" id="xbc:ELE36_04190"/>
<dbReference type="SUPFAM" id="SSF47831">
    <property type="entry name" value="Enzyme I of the PEP:sugar phosphotransferase system HPr-binding (sub)domain"/>
    <property type="match status" value="1"/>
</dbReference>
<evidence type="ECO:0000256" key="4">
    <source>
        <dbReference type="ARBA" id="ARBA00004496"/>
    </source>
</evidence>
<feature type="domain" description="Phosphotransferase system enzyme I N-terminal" evidence="24">
    <location>
        <begin position="6"/>
        <end position="129"/>
    </location>
</feature>
<dbReference type="Gene3D" id="3.50.30.10">
    <property type="entry name" value="Phosphohistidine domain"/>
    <property type="match status" value="1"/>
</dbReference>
<evidence type="ECO:0000259" key="22">
    <source>
        <dbReference type="Pfam" id="PF00391"/>
    </source>
</evidence>
<dbReference type="EC" id="2.7.3.9" evidence="6 17"/>
<dbReference type="PRINTS" id="PR01736">
    <property type="entry name" value="PHPHTRNFRASE"/>
</dbReference>
<evidence type="ECO:0000259" key="23">
    <source>
        <dbReference type="Pfam" id="PF02896"/>
    </source>
</evidence>
<protein>
    <recommendedName>
        <fullName evidence="7 17">Phosphoenolpyruvate-protein phosphotransferase</fullName>
        <ecNumber evidence="6 17">2.7.3.9</ecNumber>
    </recommendedName>
    <alternativeName>
        <fullName evidence="16 17">Phosphotransferase system, enzyme I</fullName>
    </alternativeName>
</protein>
<dbReference type="SUPFAM" id="SSF52009">
    <property type="entry name" value="Phosphohistidine domain"/>
    <property type="match status" value="1"/>
</dbReference>
<dbReference type="InterPro" id="IPR008279">
    <property type="entry name" value="PEP-util_enz_mobile_dom"/>
</dbReference>
<dbReference type="SUPFAM" id="SSF51621">
    <property type="entry name" value="Phosphoenolpyruvate/pyruvate domain"/>
    <property type="match status" value="1"/>
</dbReference>
<dbReference type="OrthoDB" id="9765468at2"/>
<evidence type="ECO:0000313" key="26">
    <source>
        <dbReference type="Proteomes" id="UP000291562"/>
    </source>
</evidence>
<evidence type="ECO:0000256" key="19">
    <source>
        <dbReference type="PIRSR" id="PIRSR000732-2"/>
    </source>
</evidence>
<comment type="similarity">
    <text evidence="5 17">Belongs to the PEP-utilizing enzyme family.</text>
</comment>
<evidence type="ECO:0000256" key="12">
    <source>
        <dbReference type="ARBA" id="ARBA00022683"/>
    </source>
</evidence>
<dbReference type="PIRSF" id="PIRSF000732">
    <property type="entry name" value="PTS_enzyme_I"/>
    <property type="match status" value="1"/>
</dbReference>
<keyword evidence="14 17" id="KW-0418">Kinase</keyword>
<keyword evidence="25" id="KW-0670">Pyruvate</keyword>
<comment type="subcellular location">
    <subcellularLocation>
        <location evidence="4 17">Cytoplasm</location>
    </subcellularLocation>
</comment>
<dbReference type="GO" id="GO:0009401">
    <property type="term" value="P:phosphoenolpyruvate-dependent sugar phosphotransferase system"/>
    <property type="evidence" value="ECO:0007669"/>
    <property type="project" value="UniProtKB-KW"/>
</dbReference>
<feature type="binding site" evidence="19">
    <location>
        <position position="301"/>
    </location>
    <ligand>
        <name>phosphoenolpyruvate</name>
        <dbReference type="ChEBI" id="CHEBI:58702"/>
    </ligand>
</feature>
<evidence type="ECO:0000256" key="1">
    <source>
        <dbReference type="ARBA" id="ARBA00000683"/>
    </source>
</evidence>
<dbReference type="GO" id="GO:0008965">
    <property type="term" value="F:phosphoenolpyruvate-protein phosphotransferase activity"/>
    <property type="evidence" value="ECO:0007669"/>
    <property type="project" value="UniProtKB-EC"/>
</dbReference>
<evidence type="ECO:0000256" key="13">
    <source>
        <dbReference type="ARBA" id="ARBA00022723"/>
    </source>
</evidence>
<comment type="catalytic activity">
    <reaction evidence="1 17">
        <text>L-histidyl-[protein] + phosphoenolpyruvate = N(pros)-phospho-L-histidyl-[protein] + pyruvate</text>
        <dbReference type="Rhea" id="RHEA:23880"/>
        <dbReference type="Rhea" id="RHEA-COMP:9745"/>
        <dbReference type="Rhea" id="RHEA-COMP:9746"/>
        <dbReference type="ChEBI" id="CHEBI:15361"/>
        <dbReference type="ChEBI" id="CHEBI:29979"/>
        <dbReference type="ChEBI" id="CHEBI:58702"/>
        <dbReference type="ChEBI" id="CHEBI:64837"/>
        <dbReference type="EC" id="2.7.3.9"/>
    </reaction>
</comment>
<comment type="function">
    <text evidence="3 17">General (non sugar-specific) component of the phosphoenolpyruvate-dependent sugar phosphotransferase system (sugar PTS). This major carbohydrate active-transport system catalyzes the phosphorylation of incoming sugar substrates concomitantly with their translocation across the cell membrane. Enzyme I transfers the phosphoryl group from phosphoenolpyruvate (PEP) to the phosphoryl carrier protein (HPr).</text>
</comment>
<dbReference type="GO" id="GO:0016301">
    <property type="term" value="F:kinase activity"/>
    <property type="evidence" value="ECO:0007669"/>
    <property type="project" value="UniProtKB-KW"/>
</dbReference>
<dbReference type="PROSITE" id="PS00742">
    <property type="entry name" value="PEP_ENZYMES_2"/>
    <property type="match status" value="1"/>
</dbReference>
<keyword evidence="12 17" id="KW-0598">Phosphotransferase system</keyword>
<feature type="binding site" evidence="20">
    <location>
        <position position="461"/>
    </location>
    <ligand>
        <name>Mg(2+)</name>
        <dbReference type="ChEBI" id="CHEBI:18420"/>
    </ligand>
</feature>
<evidence type="ECO:0000256" key="6">
    <source>
        <dbReference type="ARBA" id="ARBA00012232"/>
    </source>
</evidence>
<dbReference type="InterPro" id="IPR006318">
    <property type="entry name" value="PTS_EI-like"/>
</dbReference>
<evidence type="ECO:0000256" key="5">
    <source>
        <dbReference type="ARBA" id="ARBA00007837"/>
    </source>
</evidence>
<dbReference type="PANTHER" id="PTHR46244">
    <property type="entry name" value="PHOSPHOENOLPYRUVATE-PROTEIN PHOSPHOTRANSFERASE"/>
    <property type="match status" value="1"/>
</dbReference>
<dbReference type="Pfam" id="PF05524">
    <property type="entry name" value="PEP-utilisers_N"/>
    <property type="match status" value="1"/>
</dbReference>
<keyword evidence="15 17" id="KW-0460">Magnesium</keyword>
<dbReference type="PANTHER" id="PTHR46244:SF3">
    <property type="entry name" value="PHOSPHOENOLPYRUVATE-PROTEIN PHOSPHOTRANSFERASE"/>
    <property type="match status" value="1"/>
</dbReference>